<feature type="region of interest" description="Disordered" evidence="2">
    <location>
        <begin position="18"/>
        <end position="73"/>
    </location>
</feature>
<feature type="region of interest" description="Disordered" evidence="2">
    <location>
        <begin position="375"/>
        <end position="399"/>
    </location>
</feature>
<protein>
    <submittedName>
        <fullName evidence="3">Uncharacterized protein</fullName>
    </submittedName>
</protein>
<feature type="compositionally biased region" description="Low complexity" evidence="2">
    <location>
        <begin position="63"/>
        <end position="73"/>
    </location>
</feature>
<organism evidence="3 4">
    <name type="scientific">Neohortaea acidophila</name>
    <dbReference type="NCBI Taxonomy" id="245834"/>
    <lineage>
        <taxon>Eukaryota</taxon>
        <taxon>Fungi</taxon>
        <taxon>Dikarya</taxon>
        <taxon>Ascomycota</taxon>
        <taxon>Pezizomycotina</taxon>
        <taxon>Dothideomycetes</taxon>
        <taxon>Dothideomycetidae</taxon>
        <taxon>Mycosphaerellales</taxon>
        <taxon>Teratosphaeriaceae</taxon>
        <taxon>Neohortaea</taxon>
    </lineage>
</organism>
<keyword evidence="1" id="KW-0175">Coiled coil</keyword>
<feature type="compositionally biased region" description="Low complexity" evidence="2">
    <location>
        <begin position="237"/>
        <end position="248"/>
    </location>
</feature>
<feature type="region of interest" description="Disordered" evidence="2">
    <location>
        <begin position="144"/>
        <end position="292"/>
    </location>
</feature>
<evidence type="ECO:0000313" key="4">
    <source>
        <dbReference type="Proteomes" id="UP000799767"/>
    </source>
</evidence>
<evidence type="ECO:0000256" key="2">
    <source>
        <dbReference type="SAM" id="MobiDB-lite"/>
    </source>
</evidence>
<feature type="region of interest" description="Disordered" evidence="2">
    <location>
        <begin position="574"/>
        <end position="737"/>
    </location>
</feature>
<evidence type="ECO:0000256" key="1">
    <source>
        <dbReference type="SAM" id="Coils"/>
    </source>
</evidence>
<feature type="compositionally biased region" description="Low complexity" evidence="2">
    <location>
        <begin position="262"/>
        <end position="290"/>
    </location>
</feature>
<dbReference type="PANTHER" id="PTHR23159">
    <property type="entry name" value="CENTROSOMAL PROTEIN 2"/>
    <property type="match status" value="1"/>
</dbReference>
<keyword evidence="4" id="KW-1185">Reference proteome</keyword>
<dbReference type="EMBL" id="MU001634">
    <property type="protein sequence ID" value="KAF2484135.1"/>
    <property type="molecule type" value="Genomic_DNA"/>
</dbReference>
<feature type="compositionally biased region" description="Polar residues" evidence="2">
    <location>
        <begin position="150"/>
        <end position="171"/>
    </location>
</feature>
<evidence type="ECO:0000313" key="3">
    <source>
        <dbReference type="EMBL" id="KAF2484135.1"/>
    </source>
</evidence>
<dbReference type="OrthoDB" id="5427204at2759"/>
<accession>A0A6A6PVX5</accession>
<dbReference type="AlphaFoldDB" id="A0A6A6PVX5"/>
<dbReference type="RefSeq" id="XP_033590705.1">
    <property type="nucleotide sequence ID" value="XM_033736925.1"/>
</dbReference>
<reference evidence="3" key="1">
    <citation type="journal article" date="2020" name="Stud. Mycol.">
        <title>101 Dothideomycetes genomes: a test case for predicting lifestyles and emergence of pathogens.</title>
        <authorList>
            <person name="Haridas S."/>
            <person name="Albert R."/>
            <person name="Binder M."/>
            <person name="Bloem J."/>
            <person name="Labutti K."/>
            <person name="Salamov A."/>
            <person name="Andreopoulos B."/>
            <person name="Baker S."/>
            <person name="Barry K."/>
            <person name="Bills G."/>
            <person name="Bluhm B."/>
            <person name="Cannon C."/>
            <person name="Castanera R."/>
            <person name="Culley D."/>
            <person name="Daum C."/>
            <person name="Ezra D."/>
            <person name="Gonzalez J."/>
            <person name="Henrissat B."/>
            <person name="Kuo A."/>
            <person name="Liang C."/>
            <person name="Lipzen A."/>
            <person name="Lutzoni F."/>
            <person name="Magnuson J."/>
            <person name="Mondo S."/>
            <person name="Nolan M."/>
            <person name="Ohm R."/>
            <person name="Pangilinan J."/>
            <person name="Park H.-J."/>
            <person name="Ramirez L."/>
            <person name="Alfaro M."/>
            <person name="Sun H."/>
            <person name="Tritt A."/>
            <person name="Yoshinaga Y."/>
            <person name="Zwiers L.-H."/>
            <person name="Turgeon B."/>
            <person name="Goodwin S."/>
            <person name="Spatafora J."/>
            <person name="Crous P."/>
            <person name="Grigoriev I."/>
        </authorList>
    </citation>
    <scope>NUCLEOTIDE SEQUENCE</scope>
    <source>
        <strain evidence="3">CBS 113389</strain>
    </source>
</reference>
<feature type="compositionally biased region" description="Low complexity" evidence="2">
    <location>
        <begin position="608"/>
        <end position="618"/>
    </location>
</feature>
<feature type="compositionally biased region" description="Polar residues" evidence="2">
    <location>
        <begin position="646"/>
        <end position="683"/>
    </location>
</feature>
<gene>
    <name evidence="3" type="ORF">BDY17DRAFT_323008</name>
</gene>
<dbReference type="Proteomes" id="UP000799767">
    <property type="component" value="Unassembled WGS sequence"/>
</dbReference>
<feature type="coiled-coil region" evidence="1">
    <location>
        <begin position="469"/>
        <end position="496"/>
    </location>
</feature>
<proteinExistence type="predicted"/>
<dbReference type="GeneID" id="54477927"/>
<feature type="compositionally biased region" description="Basic and acidic residues" evidence="2">
    <location>
        <begin position="634"/>
        <end position="643"/>
    </location>
</feature>
<name>A0A6A6PVX5_9PEZI</name>
<sequence length="737" mass="79951">MLAEIIDLPRFASMFNVPPSATYPTHPTPYSDTDFARRRPSLPPFSSLQEHADRADEMDDNSDPTTTPPRSSSCHTCIRMQSMCHEVAVAVAELDESIQLLCNKANSRTITFPRNNSIRAVQWILDRLRLGNLDLQATLRATRPAGAFQPTPNSAYQPTPVSALQPTSSSEGAPPDTSPLSALKRPAENWDSTGLKRTRVAGSPDLGYRTTSGPQDESRYFLQRTPTDHMRPPRNSPSPESFSSSAYPKHPSPTPGERSIRALPSPSSAVYPPSAAPSYAPATAQSPSSPVLSNAAEMSIHTGSSESATSAHIADLQHQVTLKSLSLQTLRSEYASLLQKLQRLNVKTHTIEKKSNVANQEVNDLTNKNEDLGQQVQSLQEQLDESERRREQDQDKVAREKEQWMQMLEFGRRLQMKTEQDKNALAARVAALQEDYESLRRARSFSYSMTAGESDVHATMRSLNGSSYLAALNARLQALRASLEEARRQARVLDERTSDVHQRSSDIASAIDRTLREIDSPLPARPQTPLAIAADADVELATVPRQRPAAPGKSSADLSPEPEGAWFVTSTASLSSVPTPAPAPAEARGSLAAAPPGWRQHQGRATSRDLQSTSSSLSVTNAETTTAIAGPPRSPDRREESRRPSHTTTPDELSVGSATTDVTITWTPRPASPSSGNEAQRAQYQPPPSPTQDRRRSVHARSHEGSDAPDGGVTTAASGSQEATTTSAMAPPPRPPP</sequence>
<feature type="compositionally biased region" description="Polar residues" evidence="2">
    <location>
        <begin position="22"/>
        <end position="31"/>
    </location>
</feature>
<feature type="compositionally biased region" description="Polar residues" evidence="2">
    <location>
        <begin position="715"/>
        <end position="728"/>
    </location>
</feature>
<dbReference type="PANTHER" id="PTHR23159:SF60">
    <property type="entry name" value="SPINDLE ASSEMBLY ABNORMAL PROTEIN 4"/>
    <property type="match status" value="1"/>
</dbReference>
<feature type="compositionally biased region" description="Basic and acidic residues" evidence="2">
    <location>
        <begin position="385"/>
        <end position="399"/>
    </location>
</feature>